<evidence type="ECO:0000313" key="4">
    <source>
        <dbReference type="EMBL" id="MFK7159967.1"/>
    </source>
</evidence>
<feature type="domain" description="Methyl-accepting transducer" evidence="2">
    <location>
        <begin position="252"/>
        <end position="437"/>
    </location>
</feature>
<dbReference type="SMART" id="SM00086">
    <property type="entry name" value="PAC"/>
    <property type="match status" value="2"/>
</dbReference>
<accession>A0ABW8PUK9</accession>
<dbReference type="Gene3D" id="1.10.287.950">
    <property type="entry name" value="Methyl-accepting chemotaxis protein"/>
    <property type="match status" value="1"/>
</dbReference>
<dbReference type="Proteomes" id="UP001621714">
    <property type="component" value="Unassembled WGS sequence"/>
</dbReference>
<keyword evidence="5" id="KW-1185">Reference proteome</keyword>
<dbReference type="SMART" id="SM00283">
    <property type="entry name" value="MA"/>
    <property type="match status" value="1"/>
</dbReference>
<sequence length="437" mass="48929">MLFHRHKKNKLQLEQEQQACRAAQSVVQALGQYNALIEFSSEGVILTANRLFLDTMGYSLEQLRGQAHSLLCPAHITQSTHYSAFWKQLSKGQAQQGQFERINAKGQSVWLEASYFPVMDAQQRVIKVIKIATDITQQHQQQQAQEAILTALDQSQAMIEFTPQGQILRANQNFLKTVGYRAEQIQGQHHRLFCPESFYQEHPHFWDELAAGEFKSGLFERRNAQGQSVWIEATYNPIKDQQGRVTRVIKFASNITERILRNQAIQETAELANGTSEQTAKMAQQGLQALEISQQTSSHISQQVDQTTQLIEQLNQQAQDIENIVGTIQAIAEQTNLLALNAAIEAARAGEQGRGFAVVADEVRQLASRTSSSTSEIAQVVNHNRAMLDKVTKTVLQAQNLAQEGQLHLNQVVGVMNEIRVGAEHVSATAARLIDYH</sequence>
<evidence type="ECO:0000313" key="5">
    <source>
        <dbReference type="Proteomes" id="UP001621714"/>
    </source>
</evidence>
<dbReference type="InterPro" id="IPR050903">
    <property type="entry name" value="Bact_Chemotaxis_MeTrfase"/>
</dbReference>
<dbReference type="InterPro" id="IPR000700">
    <property type="entry name" value="PAS-assoc_C"/>
</dbReference>
<dbReference type="PROSITE" id="PS50111">
    <property type="entry name" value="CHEMOTAXIS_TRANSDUC_2"/>
    <property type="match status" value="1"/>
</dbReference>
<dbReference type="NCBIfam" id="TIGR00229">
    <property type="entry name" value="sensory_box"/>
    <property type="match status" value="2"/>
</dbReference>
<dbReference type="SUPFAM" id="SSF55785">
    <property type="entry name" value="PYP-like sensor domain (PAS domain)"/>
    <property type="match status" value="2"/>
</dbReference>
<dbReference type="CDD" id="cd00130">
    <property type="entry name" value="PAS"/>
    <property type="match status" value="2"/>
</dbReference>
<comment type="caution">
    <text evidence="4">The sequence shown here is derived from an EMBL/GenBank/DDBJ whole genome shotgun (WGS) entry which is preliminary data.</text>
</comment>
<gene>
    <name evidence="4" type="ORF">V6U78_02810</name>
</gene>
<dbReference type="Pfam" id="PF00015">
    <property type="entry name" value="MCPsignal"/>
    <property type="match status" value="1"/>
</dbReference>
<feature type="domain" description="PAC" evidence="3">
    <location>
        <begin position="212"/>
        <end position="267"/>
    </location>
</feature>
<evidence type="ECO:0000259" key="3">
    <source>
        <dbReference type="PROSITE" id="PS50113"/>
    </source>
</evidence>
<dbReference type="SMART" id="SM00091">
    <property type="entry name" value="PAS"/>
    <property type="match status" value="2"/>
</dbReference>
<evidence type="ECO:0000256" key="1">
    <source>
        <dbReference type="PROSITE-ProRule" id="PRU00284"/>
    </source>
</evidence>
<dbReference type="InterPro" id="IPR035965">
    <property type="entry name" value="PAS-like_dom_sf"/>
</dbReference>
<dbReference type="InterPro" id="IPR000014">
    <property type="entry name" value="PAS"/>
</dbReference>
<dbReference type="EMBL" id="JBANFI010000001">
    <property type="protein sequence ID" value="MFK7159967.1"/>
    <property type="molecule type" value="Genomic_DNA"/>
</dbReference>
<reference evidence="4 5" key="1">
    <citation type="submission" date="2024-02" db="EMBL/GenBank/DDBJ databases">
        <title>Marinospirillum sp. MEB 164 isolated from Lonar lake sediment.</title>
        <authorList>
            <person name="Joshi A."/>
            <person name="Thite S."/>
        </authorList>
    </citation>
    <scope>NUCLEOTIDE SEQUENCE [LARGE SCALE GENOMIC DNA]</scope>
    <source>
        <strain evidence="4 5">MEB164</strain>
    </source>
</reference>
<keyword evidence="1" id="KW-0807">Transducer</keyword>
<dbReference type="Gene3D" id="3.30.450.20">
    <property type="entry name" value="PAS domain"/>
    <property type="match status" value="2"/>
</dbReference>
<dbReference type="Pfam" id="PF08448">
    <property type="entry name" value="PAS_4"/>
    <property type="match status" value="1"/>
</dbReference>
<dbReference type="InterPro" id="IPR001610">
    <property type="entry name" value="PAC"/>
</dbReference>
<dbReference type="InterPro" id="IPR013655">
    <property type="entry name" value="PAS_fold_3"/>
</dbReference>
<dbReference type="InterPro" id="IPR013656">
    <property type="entry name" value="PAS_4"/>
</dbReference>
<dbReference type="PANTHER" id="PTHR24422">
    <property type="entry name" value="CHEMOTAXIS PROTEIN METHYLTRANSFERASE"/>
    <property type="match status" value="1"/>
</dbReference>
<name>A0ABW8PUK9_9GAMM</name>
<dbReference type="PANTHER" id="PTHR24422:SF10">
    <property type="entry name" value="CHEMOTAXIS PROTEIN METHYLTRANSFERASE 2"/>
    <property type="match status" value="1"/>
</dbReference>
<dbReference type="Pfam" id="PF08447">
    <property type="entry name" value="PAS_3"/>
    <property type="match status" value="1"/>
</dbReference>
<dbReference type="PROSITE" id="PS50113">
    <property type="entry name" value="PAC"/>
    <property type="match status" value="2"/>
</dbReference>
<protein>
    <submittedName>
        <fullName evidence="4">PAS domain-containing methyl-accepting chemotaxis protein</fullName>
    </submittedName>
</protein>
<proteinExistence type="predicted"/>
<dbReference type="InterPro" id="IPR004089">
    <property type="entry name" value="MCPsignal_dom"/>
</dbReference>
<feature type="domain" description="PAC" evidence="3">
    <location>
        <begin position="95"/>
        <end position="147"/>
    </location>
</feature>
<evidence type="ECO:0000259" key="2">
    <source>
        <dbReference type="PROSITE" id="PS50111"/>
    </source>
</evidence>
<dbReference type="SUPFAM" id="SSF58104">
    <property type="entry name" value="Methyl-accepting chemotaxis protein (MCP) signaling domain"/>
    <property type="match status" value="1"/>
</dbReference>
<organism evidence="4 5">
    <name type="scientific">Marinospirillum alkalitolerans</name>
    <dbReference type="NCBI Taxonomy" id="3123374"/>
    <lineage>
        <taxon>Bacteria</taxon>
        <taxon>Pseudomonadati</taxon>
        <taxon>Pseudomonadota</taxon>
        <taxon>Gammaproteobacteria</taxon>
        <taxon>Oceanospirillales</taxon>
        <taxon>Oceanospirillaceae</taxon>
        <taxon>Marinospirillum</taxon>
    </lineage>
</organism>